<evidence type="ECO:0000313" key="4">
    <source>
        <dbReference type="EMBL" id="SET42300.1"/>
    </source>
</evidence>
<evidence type="ECO:0000259" key="3">
    <source>
        <dbReference type="Pfam" id="PF02371"/>
    </source>
</evidence>
<dbReference type="GO" id="GO:0004803">
    <property type="term" value="F:transposase activity"/>
    <property type="evidence" value="ECO:0007669"/>
    <property type="project" value="InterPro"/>
</dbReference>
<evidence type="ECO:0000259" key="2">
    <source>
        <dbReference type="Pfam" id="PF01548"/>
    </source>
</evidence>
<dbReference type="AlphaFoldDB" id="A0A1I0EAX1"/>
<dbReference type="PANTHER" id="PTHR33055">
    <property type="entry name" value="TRANSPOSASE FOR INSERTION SEQUENCE ELEMENT IS1111A"/>
    <property type="match status" value="1"/>
</dbReference>
<accession>A0A1I0EAX1</accession>
<dbReference type="NCBIfam" id="NF033542">
    <property type="entry name" value="transpos_IS110"/>
    <property type="match status" value="1"/>
</dbReference>
<proteinExistence type="predicted"/>
<dbReference type="RefSeq" id="WP_090444130.1">
    <property type="nucleotide sequence ID" value="NZ_FOHU01000010.1"/>
</dbReference>
<feature type="domain" description="Transposase IS110-like N-terminal" evidence="2">
    <location>
        <begin position="4"/>
        <end position="164"/>
    </location>
</feature>
<sequence>MLFVGIDVAKAKHDCCIIDSDGVIHTDSLRISNSKKGFETLYSSILSALGSKSIQNVKIGLESTGHYSTNITNYLYSKGFQVTILNPLATNLFRKAQTLRKTKTDKTDAKVIATMLFTDESKSYSPVSYQIQELKSLTRHRHRMISYRSRLKLSVTRLIDIIFPELPSLLWSIHQNSSYALLLELPTPNSICNCHLTKLTSLIRTASKGKYSKEKAIALKELATNSIGSSNRSTAFELQQTIRLIQSIQMEIDALDKQIKIVVDELDTPLITIPGIGYTLAAIILAEIGDVKRFSNPAKLLAFAGMDPSTYQSGTYNASKTPMVKRGSTYLRWAIMQASRLVAMRDKTFADYMAKKRSEGKHFNVARCHVGKKLIRVIYYLLKNNTAFVPQI</sequence>
<dbReference type="Pfam" id="PF02371">
    <property type="entry name" value="Transposase_20"/>
    <property type="match status" value="1"/>
</dbReference>
<name>A0A1I0EAX1_9FIRM</name>
<evidence type="ECO:0000256" key="1">
    <source>
        <dbReference type="SAM" id="Coils"/>
    </source>
</evidence>
<dbReference type="GO" id="GO:0006313">
    <property type="term" value="P:DNA transposition"/>
    <property type="evidence" value="ECO:0007669"/>
    <property type="project" value="InterPro"/>
</dbReference>
<dbReference type="GO" id="GO:0003677">
    <property type="term" value="F:DNA binding"/>
    <property type="evidence" value="ECO:0007669"/>
    <property type="project" value="InterPro"/>
</dbReference>
<dbReference type="Proteomes" id="UP000199568">
    <property type="component" value="Unassembled WGS sequence"/>
</dbReference>
<keyword evidence="5" id="KW-1185">Reference proteome</keyword>
<dbReference type="OrthoDB" id="9811278at2"/>
<keyword evidence="1" id="KW-0175">Coiled coil</keyword>
<feature type="coiled-coil region" evidence="1">
    <location>
        <begin position="238"/>
        <end position="265"/>
    </location>
</feature>
<gene>
    <name evidence="4" type="ORF">SAMN05660297_02363</name>
</gene>
<organism evidence="4 5">
    <name type="scientific">Natronincola peptidivorans</name>
    <dbReference type="NCBI Taxonomy" id="426128"/>
    <lineage>
        <taxon>Bacteria</taxon>
        <taxon>Bacillati</taxon>
        <taxon>Bacillota</taxon>
        <taxon>Clostridia</taxon>
        <taxon>Peptostreptococcales</taxon>
        <taxon>Natronincolaceae</taxon>
        <taxon>Natronincola</taxon>
    </lineage>
</organism>
<dbReference type="PANTHER" id="PTHR33055:SF15">
    <property type="entry name" value="TRANSPOSASE-RELATED"/>
    <property type="match status" value="1"/>
</dbReference>
<dbReference type="InterPro" id="IPR047650">
    <property type="entry name" value="Transpos_IS110"/>
</dbReference>
<dbReference type="EMBL" id="FOHU01000010">
    <property type="protein sequence ID" value="SET42300.1"/>
    <property type="molecule type" value="Genomic_DNA"/>
</dbReference>
<evidence type="ECO:0000313" key="5">
    <source>
        <dbReference type="Proteomes" id="UP000199568"/>
    </source>
</evidence>
<protein>
    <submittedName>
        <fullName evidence="4">Transposase and inactivated derivatives</fullName>
    </submittedName>
</protein>
<feature type="domain" description="Transposase IS116/IS110/IS902 C-terminal" evidence="3">
    <location>
        <begin position="270"/>
        <end position="352"/>
    </location>
</feature>
<dbReference type="Pfam" id="PF01548">
    <property type="entry name" value="DEDD_Tnp_IS110"/>
    <property type="match status" value="1"/>
</dbReference>
<dbReference type="STRING" id="426128.SAMN05660297_02363"/>
<dbReference type="InterPro" id="IPR002525">
    <property type="entry name" value="Transp_IS110-like_N"/>
</dbReference>
<reference evidence="4 5" key="1">
    <citation type="submission" date="2016-10" db="EMBL/GenBank/DDBJ databases">
        <authorList>
            <person name="de Groot N.N."/>
        </authorList>
    </citation>
    <scope>NUCLEOTIDE SEQUENCE [LARGE SCALE GENOMIC DNA]</scope>
    <source>
        <strain evidence="4 5">DSM 18979</strain>
    </source>
</reference>
<dbReference type="InterPro" id="IPR003346">
    <property type="entry name" value="Transposase_20"/>
</dbReference>